<keyword evidence="2" id="KW-0732">Signal</keyword>
<evidence type="ECO:0000256" key="2">
    <source>
        <dbReference type="SAM" id="SignalP"/>
    </source>
</evidence>
<keyword evidence="4" id="KW-1185">Reference proteome</keyword>
<feature type="signal peptide" evidence="2">
    <location>
        <begin position="1"/>
        <end position="35"/>
    </location>
</feature>
<name>A0A4C1VRR9_EUMVA</name>
<evidence type="ECO:0000256" key="1">
    <source>
        <dbReference type="SAM" id="MobiDB-lite"/>
    </source>
</evidence>
<accession>A0A4C1VRR9</accession>
<comment type="caution">
    <text evidence="3">The sequence shown here is derived from an EMBL/GenBank/DDBJ whole genome shotgun (WGS) entry which is preliminary data.</text>
</comment>
<evidence type="ECO:0000313" key="3">
    <source>
        <dbReference type="EMBL" id="GBP40505.1"/>
    </source>
</evidence>
<evidence type="ECO:0000313" key="4">
    <source>
        <dbReference type="Proteomes" id="UP000299102"/>
    </source>
</evidence>
<dbReference type="EMBL" id="BGZK01000382">
    <property type="protein sequence ID" value="GBP40505.1"/>
    <property type="molecule type" value="Genomic_DNA"/>
</dbReference>
<organism evidence="3 4">
    <name type="scientific">Eumeta variegata</name>
    <name type="common">Bagworm moth</name>
    <name type="synonym">Eumeta japonica</name>
    <dbReference type="NCBI Taxonomy" id="151549"/>
    <lineage>
        <taxon>Eukaryota</taxon>
        <taxon>Metazoa</taxon>
        <taxon>Ecdysozoa</taxon>
        <taxon>Arthropoda</taxon>
        <taxon>Hexapoda</taxon>
        <taxon>Insecta</taxon>
        <taxon>Pterygota</taxon>
        <taxon>Neoptera</taxon>
        <taxon>Endopterygota</taxon>
        <taxon>Lepidoptera</taxon>
        <taxon>Glossata</taxon>
        <taxon>Ditrysia</taxon>
        <taxon>Tineoidea</taxon>
        <taxon>Psychidae</taxon>
        <taxon>Oiketicinae</taxon>
        <taxon>Eumeta</taxon>
    </lineage>
</organism>
<feature type="chain" id="PRO_5020033275" evidence="2">
    <location>
        <begin position="36"/>
        <end position="130"/>
    </location>
</feature>
<protein>
    <submittedName>
        <fullName evidence="3">Uncharacterized protein</fullName>
    </submittedName>
</protein>
<dbReference type="AlphaFoldDB" id="A0A4C1VRR9"/>
<feature type="region of interest" description="Disordered" evidence="1">
    <location>
        <begin position="79"/>
        <end position="109"/>
    </location>
</feature>
<proteinExistence type="predicted"/>
<gene>
    <name evidence="3" type="ORF">EVAR_30564_1</name>
</gene>
<reference evidence="3 4" key="1">
    <citation type="journal article" date="2019" name="Commun. Biol.">
        <title>The bagworm genome reveals a unique fibroin gene that provides high tensile strength.</title>
        <authorList>
            <person name="Kono N."/>
            <person name="Nakamura H."/>
            <person name="Ohtoshi R."/>
            <person name="Tomita M."/>
            <person name="Numata K."/>
            <person name="Arakawa K."/>
        </authorList>
    </citation>
    <scope>NUCLEOTIDE SEQUENCE [LARGE SCALE GENOMIC DNA]</scope>
</reference>
<sequence length="130" mass="14369">MGRFDLCNTTLPQNAGIKQQISLLLFVQLLRVAVAQCLSITPQPHSISPSPLHQAPPATFRYHIANLCLYPTSRQHTAEAVPEMEVEPESNPTLEPDAKSGAGPLSGPKLTTEWIKMKTVHVHGRDREHM</sequence>
<dbReference type="Proteomes" id="UP000299102">
    <property type="component" value="Unassembled WGS sequence"/>
</dbReference>